<proteinExistence type="predicted"/>
<dbReference type="GO" id="GO:0140664">
    <property type="term" value="F:ATP-dependent DNA damage sensor activity"/>
    <property type="evidence" value="ECO:0007669"/>
    <property type="project" value="InterPro"/>
</dbReference>
<dbReference type="AlphaFoldDB" id="A0A2J7QQ49"/>
<evidence type="ECO:0000256" key="1">
    <source>
        <dbReference type="ARBA" id="ARBA00022741"/>
    </source>
</evidence>
<evidence type="ECO:0000259" key="4">
    <source>
        <dbReference type="PROSITE" id="PS00486"/>
    </source>
</evidence>
<dbReference type="GO" id="GO:0006298">
    <property type="term" value="P:mismatch repair"/>
    <property type="evidence" value="ECO:0007669"/>
    <property type="project" value="InterPro"/>
</dbReference>
<dbReference type="Pfam" id="PF00488">
    <property type="entry name" value="MutS_V"/>
    <property type="match status" value="1"/>
</dbReference>
<dbReference type="GO" id="GO:0030983">
    <property type="term" value="F:mismatched DNA binding"/>
    <property type="evidence" value="ECO:0007669"/>
    <property type="project" value="InterPro"/>
</dbReference>
<dbReference type="PROSITE" id="PS00486">
    <property type="entry name" value="DNA_MISMATCH_REPAIR_2"/>
    <property type="match status" value="1"/>
</dbReference>
<dbReference type="InterPro" id="IPR045076">
    <property type="entry name" value="MutS"/>
</dbReference>
<dbReference type="GO" id="GO:0006312">
    <property type="term" value="P:mitotic recombination"/>
    <property type="evidence" value="ECO:0007669"/>
    <property type="project" value="TreeGrafter"/>
</dbReference>
<evidence type="ECO:0000313" key="6">
    <source>
        <dbReference type="Proteomes" id="UP000235965"/>
    </source>
</evidence>
<dbReference type="OrthoDB" id="295033at2759"/>
<feature type="domain" description="DNA mismatch repair proteins mutS family" evidence="4">
    <location>
        <begin position="113"/>
        <end position="129"/>
    </location>
</feature>
<dbReference type="PANTHER" id="PTHR11361:SF35">
    <property type="entry name" value="DNA MISMATCH REPAIR PROTEIN MSH2"/>
    <property type="match status" value="1"/>
</dbReference>
<dbReference type="InterPro" id="IPR027417">
    <property type="entry name" value="P-loop_NTPase"/>
</dbReference>
<keyword evidence="1" id="KW-0547">Nucleotide-binding</keyword>
<dbReference type="Proteomes" id="UP000235965">
    <property type="component" value="Unassembled WGS sequence"/>
</dbReference>
<evidence type="ECO:0000256" key="2">
    <source>
        <dbReference type="ARBA" id="ARBA00022840"/>
    </source>
</evidence>
<name>A0A2J7QQ49_9NEOP</name>
<dbReference type="Gene3D" id="3.40.50.300">
    <property type="entry name" value="P-loop containing nucleotide triphosphate hydrolases"/>
    <property type="match status" value="1"/>
</dbReference>
<dbReference type="FunFam" id="3.40.50.300:FF:000523">
    <property type="entry name" value="DNA mismatch repair protein"/>
    <property type="match status" value="1"/>
</dbReference>
<evidence type="ECO:0000313" key="5">
    <source>
        <dbReference type="EMBL" id="PNF30706.1"/>
    </source>
</evidence>
<dbReference type="GO" id="GO:0005524">
    <property type="term" value="F:ATP binding"/>
    <property type="evidence" value="ECO:0007669"/>
    <property type="project" value="UniProtKB-KW"/>
</dbReference>
<dbReference type="PANTHER" id="PTHR11361">
    <property type="entry name" value="DNA MISMATCH REPAIR PROTEIN MUTS FAMILY MEMBER"/>
    <property type="match status" value="1"/>
</dbReference>
<dbReference type="EMBL" id="NEVH01012087">
    <property type="protein sequence ID" value="PNF30706.1"/>
    <property type="molecule type" value="Genomic_DNA"/>
</dbReference>
<dbReference type="SUPFAM" id="SSF52540">
    <property type="entry name" value="P-loop containing nucleoside triphosphate hydrolases"/>
    <property type="match status" value="1"/>
</dbReference>
<keyword evidence="2" id="KW-0067">ATP-binding</keyword>
<gene>
    <name evidence="5" type="ORF">B7P43_G06082</name>
</gene>
<keyword evidence="6" id="KW-1185">Reference proteome</keyword>
<accession>A0A2J7QQ49</accession>
<comment type="caution">
    <text evidence="5">The sequence shown here is derived from an EMBL/GenBank/DDBJ whole genome shotgun (WGS) entry which is preliminary data.</text>
</comment>
<dbReference type="SMART" id="SM00534">
    <property type="entry name" value="MUTSac"/>
    <property type="match status" value="1"/>
</dbReference>
<organism evidence="5 6">
    <name type="scientific">Cryptotermes secundus</name>
    <dbReference type="NCBI Taxonomy" id="105785"/>
    <lineage>
        <taxon>Eukaryota</taxon>
        <taxon>Metazoa</taxon>
        <taxon>Ecdysozoa</taxon>
        <taxon>Arthropoda</taxon>
        <taxon>Hexapoda</taxon>
        <taxon>Insecta</taxon>
        <taxon>Pterygota</taxon>
        <taxon>Neoptera</taxon>
        <taxon>Polyneoptera</taxon>
        <taxon>Dictyoptera</taxon>
        <taxon>Blattodea</taxon>
        <taxon>Blattoidea</taxon>
        <taxon>Termitoidae</taxon>
        <taxon>Kalotermitidae</taxon>
        <taxon>Cryptotermitinae</taxon>
        <taxon>Cryptotermes</taxon>
    </lineage>
</organism>
<evidence type="ECO:0000256" key="3">
    <source>
        <dbReference type="ARBA" id="ARBA00023125"/>
    </source>
</evidence>
<keyword evidence="3" id="KW-0238">DNA-binding</keyword>
<dbReference type="InterPro" id="IPR000432">
    <property type="entry name" value="DNA_mismatch_repair_MutS_C"/>
</dbReference>
<protein>
    <recommendedName>
        <fullName evidence="4">DNA mismatch repair proteins mutS family domain-containing protein</fullName>
    </recommendedName>
</protein>
<dbReference type="GO" id="GO:0032301">
    <property type="term" value="C:MutSalpha complex"/>
    <property type="evidence" value="ECO:0007669"/>
    <property type="project" value="TreeGrafter"/>
</dbReference>
<sequence length="294" mass="32704">MLILKQVRHPCLEVQDGTSFIANDVYFKHGECTFQIITGPNMGGKSTYIRSVGIMALLAQIGSFVPCDEAEMSLVDAILARVGADDCQIKGMSTFMTEMVETAAIIRTATSNSLVIIDELGRGTSTYEGCGIAWAIAEHLAKEVKAFCLFATHFHELTQLAEEVATLRNLHVTAVTSEDSLTLLYQVMPGACDQSFGIHVAEMARFPKHVIEYAKRKQNELEDYQGLDFSCSSPEDKRKIIKEGERLMLKFLQRCKELHTDGTSETELQDKMEQLKAEVRAHNNVYITALLAQT</sequence>
<reference evidence="5 6" key="1">
    <citation type="submission" date="2017-12" db="EMBL/GenBank/DDBJ databases">
        <title>Hemimetabolous genomes reveal molecular basis of termite eusociality.</title>
        <authorList>
            <person name="Harrison M.C."/>
            <person name="Jongepier E."/>
            <person name="Robertson H.M."/>
            <person name="Arning N."/>
            <person name="Bitard-Feildel T."/>
            <person name="Chao H."/>
            <person name="Childers C.P."/>
            <person name="Dinh H."/>
            <person name="Doddapaneni H."/>
            <person name="Dugan S."/>
            <person name="Gowin J."/>
            <person name="Greiner C."/>
            <person name="Han Y."/>
            <person name="Hu H."/>
            <person name="Hughes D.S.T."/>
            <person name="Huylmans A.-K."/>
            <person name="Kemena C."/>
            <person name="Kremer L.P.M."/>
            <person name="Lee S.L."/>
            <person name="Lopez-Ezquerra A."/>
            <person name="Mallet L."/>
            <person name="Monroy-Kuhn J.M."/>
            <person name="Moser A."/>
            <person name="Murali S.C."/>
            <person name="Muzny D.M."/>
            <person name="Otani S."/>
            <person name="Piulachs M.-D."/>
            <person name="Poelchau M."/>
            <person name="Qu J."/>
            <person name="Schaub F."/>
            <person name="Wada-Katsumata A."/>
            <person name="Worley K.C."/>
            <person name="Xie Q."/>
            <person name="Ylla G."/>
            <person name="Poulsen M."/>
            <person name="Gibbs R.A."/>
            <person name="Schal C."/>
            <person name="Richards S."/>
            <person name="Belles X."/>
            <person name="Korb J."/>
            <person name="Bornberg-Bauer E."/>
        </authorList>
    </citation>
    <scope>NUCLEOTIDE SEQUENCE [LARGE SCALE GENOMIC DNA]</scope>
    <source>
        <tissue evidence="5">Whole body</tissue>
    </source>
</reference>